<evidence type="ECO:0000313" key="8">
    <source>
        <dbReference type="Proteomes" id="UP000800041"/>
    </source>
</evidence>
<dbReference type="InterPro" id="IPR009071">
    <property type="entry name" value="HMG_box_dom"/>
</dbReference>
<evidence type="ECO:0000256" key="1">
    <source>
        <dbReference type="ARBA" id="ARBA00023015"/>
    </source>
</evidence>
<dbReference type="Proteomes" id="UP000800041">
    <property type="component" value="Unassembled WGS sequence"/>
</dbReference>
<keyword evidence="4" id="KW-0539">Nucleus</keyword>
<feature type="compositionally biased region" description="Low complexity" evidence="5">
    <location>
        <begin position="135"/>
        <end position="159"/>
    </location>
</feature>
<feature type="region of interest" description="Disordered" evidence="5">
    <location>
        <begin position="289"/>
        <end position="347"/>
    </location>
</feature>
<sequence>MSSDGSTDSADSASHVCLCQPDPKIPRPRNAFILYRQHHQANIVNQNPGLANPEISKIIGEQWRAQPASVKSDWKRLAEEEKARHQQQYPEYRYQPRRINTHISRGSTSEPMSAGPHSGSDKYRCKKCGGRSIISPTTPFSGSGPSSGGSQPPSAHRPGPILPPPTPSSAAIPRSRFLPTGMTNMTLASPHPASARPGGRIRDPPPSNVHVAGGQYCDDILSPMSPDAKRRRFNYPPPGSHPMQHPGVVQRPTTGTPYPYAPGQHPGFRRDSANLPRPQDLLRLGVVTRNGDAGSPPSTAGLMGPPQTPRRSDGGFGNLTLPPLQTSGHGARHDTPMTAHMDTAHPGQERSVEAMVMSISVLNKIKILRQIAPPLKVSAFGSPKSYTRGSVVAVEGENPAGVAQVVQWLAKFLPKSEECVVRLMDGPEVPGREQKTSLEQCLKVVVDWHGKQKDMIEFLTQPEGGTPTEADDETMEDAEEKESVPQKVEPQDKNKGKGRAKQAEKEPEKHSERGSDEDEEMDEPTTPTATKKVTFSSAEPTTISPTTPSETPVILIPHYQLRASNAYACRIPITDTYSPADHWQWMATLWRGIVGPDMTVIVREVAPGFKDASPAGEAKLVEIREDLRTLVVRKEKGRDLEERALRRVGFEVGEWVRGVALARP</sequence>
<evidence type="ECO:0000256" key="3">
    <source>
        <dbReference type="ARBA" id="ARBA00023163"/>
    </source>
</evidence>
<dbReference type="EMBL" id="ML977139">
    <property type="protein sequence ID" value="KAF1991378.1"/>
    <property type="molecule type" value="Genomic_DNA"/>
</dbReference>
<reference evidence="7" key="1">
    <citation type="journal article" date="2020" name="Stud. Mycol.">
        <title>101 Dothideomycetes genomes: a test case for predicting lifestyles and emergence of pathogens.</title>
        <authorList>
            <person name="Haridas S."/>
            <person name="Albert R."/>
            <person name="Binder M."/>
            <person name="Bloem J."/>
            <person name="Labutti K."/>
            <person name="Salamov A."/>
            <person name="Andreopoulos B."/>
            <person name="Baker S."/>
            <person name="Barry K."/>
            <person name="Bills G."/>
            <person name="Bluhm B."/>
            <person name="Cannon C."/>
            <person name="Castanera R."/>
            <person name="Culley D."/>
            <person name="Daum C."/>
            <person name="Ezra D."/>
            <person name="Gonzalez J."/>
            <person name="Henrissat B."/>
            <person name="Kuo A."/>
            <person name="Liang C."/>
            <person name="Lipzen A."/>
            <person name="Lutzoni F."/>
            <person name="Magnuson J."/>
            <person name="Mondo S."/>
            <person name="Nolan M."/>
            <person name="Ohm R."/>
            <person name="Pangilinan J."/>
            <person name="Park H.-J."/>
            <person name="Ramirez L."/>
            <person name="Alfaro M."/>
            <person name="Sun H."/>
            <person name="Tritt A."/>
            <person name="Yoshinaga Y."/>
            <person name="Zwiers L.-H."/>
            <person name="Turgeon B."/>
            <person name="Goodwin S."/>
            <person name="Spatafora J."/>
            <person name="Crous P."/>
            <person name="Grigoriev I."/>
        </authorList>
    </citation>
    <scope>NUCLEOTIDE SEQUENCE</scope>
    <source>
        <strain evidence="7">CBS 113979</strain>
    </source>
</reference>
<feature type="DNA-binding region" description="HMG box" evidence="4">
    <location>
        <begin position="25"/>
        <end position="93"/>
    </location>
</feature>
<dbReference type="SMART" id="SM00398">
    <property type="entry name" value="HMG"/>
    <property type="match status" value="1"/>
</dbReference>
<feature type="compositionally biased region" description="Basic and acidic residues" evidence="5">
    <location>
        <begin position="481"/>
        <end position="514"/>
    </location>
</feature>
<dbReference type="GO" id="GO:0000978">
    <property type="term" value="F:RNA polymerase II cis-regulatory region sequence-specific DNA binding"/>
    <property type="evidence" value="ECO:0007669"/>
    <property type="project" value="TreeGrafter"/>
</dbReference>
<feature type="region of interest" description="Disordered" evidence="5">
    <location>
        <begin position="457"/>
        <end position="550"/>
    </location>
</feature>
<dbReference type="GO" id="GO:0005634">
    <property type="term" value="C:nucleus"/>
    <property type="evidence" value="ECO:0007669"/>
    <property type="project" value="UniProtKB-UniRule"/>
</dbReference>
<feature type="compositionally biased region" description="Low complexity" evidence="5">
    <location>
        <begin position="524"/>
        <end position="550"/>
    </location>
</feature>
<keyword evidence="3" id="KW-0804">Transcription</keyword>
<dbReference type="PANTHER" id="PTHR10270">
    <property type="entry name" value="SOX TRANSCRIPTION FACTOR"/>
    <property type="match status" value="1"/>
</dbReference>
<dbReference type="InterPro" id="IPR036910">
    <property type="entry name" value="HMG_box_dom_sf"/>
</dbReference>
<dbReference type="PANTHER" id="PTHR10270:SF320">
    <property type="entry name" value="BOX TRANSCRIPTIONAL REGULATOR, PUTATIVE (AFU_ORTHOLOGUE AFUA_4G10820)-RELATED"/>
    <property type="match status" value="1"/>
</dbReference>
<dbReference type="FunFam" id="1.10.30.10:FF:000041">
    <property type="entry name" value="HMG box family protein"/>
    <property type="match status" value="1"/>
</dbReference>
<proteinExistence type="predicted"/>
<keyword evidence="2 4" id="KW-0238">DNA-binding</keyword>
<protein>
    <recommendedName>
        <fullName evidence="6">HMG box domain-containing protein</fullName>
    </recommendedName>
</protein>
<dbReference type="GO" id="GO:0000122">
    <property type="term" value="P:negative regulation of transcription by RNA polymerase II"/>
    <property type="evidence" value="ECO:0007669"/>
    <property type="project" value="TreeGrafter"/>
</dbReference>
<evidence type="ECO:0000259" key="6">
    <source>
        <dbReference type="PROSITE" id="PS50118"/>
    </source>
</evidence>
<dbReference type="AlphaFoldDB" id="A0A6G1HEL5"/>
<keyword evidence="8" id="KW-1185">Reference proteome</keyword>
<name>A0A6G1HEL5_9PEZI</name>
<feature type="compositionally biased region" description="Acidic residues" evidence="5">
    <location>
        <begin position="469"/>
        <end position="480"/>
    </location>
</feature>
<dbReference type="InterPro" id="IPR050140">
    <property type="entry name" value="SRY-related_HMG-box_TF-like"/>
</dbReference>
<gene>
    <name evidence="7" type="ORF">K402DRAFT_409615</name>
</gene>
<feature type="domain" description="HMG box" evidence="6">
    <location>
        <begin position="25"/>
        <end position="93"/>
    </location>
</feature>
<dbReference type="OrthoDB" id="6247875at2759"/>
<dbReference type="SUPFAM" id="SSF47095">
    <property type="entry name" value="HMG-box"/>
    <property type="match status" value="1"/>
</dbReference>
<organism evidence="7 8">
    <name type="scientific">Aulographum hederae CBS 113979</name>
    <dbReference type="NCBI Taxonomy" id="1176131"/>
    <lineage>
        <taxon>Eukaryota</taxon>
        <taxon>Fungi</taxon>
        <taxon>Dikarya</taxon>
        <taxon>Ascomycota</taxon>
        <taxon>Pezizomycotina</taxon>
        <taxon>Dothideomycetes</taxon>
        <taxon>Pleosporomycetidae</taxon>
        <taxon>Aulographales</taxon>
        <taxon>Aulographaceae</taxon>
    </lineage>
</organism>
<dbReference type="GO" id="GO:0030154">
    <property type="term" value="P:cell differentiation"/>
    <property type="evidence" value="ECO:0007669"/>
    <property type="project" value="TreeGrafter"/>
</dbReference>
<keyword evidence="1" id="KW-0805">Transcription regulation</keyword>
<accession>A0A6G1HEL5</accession>
<evidence type="ECO:0000256" key="4">
    <source>
        <dbReference type="PROSITE-ProRule" id="PRU00267"/>
    </source>
</evidence>
<dbReference type="CDD" id="cd01389">
    <property type="entry name" value="HMG-box_ROX1-like"/>
    <property type="match status" value="1"/>
</dbReference>
<dbReference type="Gene3D" id="1.10.30.10">
    <property type="entry name" value="High mobility group box domain"/>
    <property type="match status" value="1"/>
</dbReference>
<evidence type="ECO:0000256" key="5">
    <source>
        <dbReference type="SAM" id="MobiDB-lite"/>
    </source>
</evidence>
<feature type="region of interest" description="Disordered" evidence="5">
    <location>
        <begin position="103"/>
        <end position="214"/>
    </location>
</feature>
<dbReference type="GO" id="GO:0001228">
    <property type="term" value="F:DNA-binding transcription activator activity, RNA polymerase II-specific"/>
    <property type="evidence" value="ECO:0007669"/>
    <property type="project" value="TreeGrafter"/>
</dbReference>
<dbReference type="Pfam" id="PF00505">
    <property type="entry name" value="HMG_box"/>
    <property type="match status" value="1"/>
</dbReference>
<dbReference type="PROSITE" id="PS50118">
    <property type="entry name" value="HMG_BOX_2"/>
    <property type="match status" value="1"/>
</dbReference>
<evidence type="ECO:0000313" key="7">
    <source>
        <dbReference type="EMBL" id="KAF1991378.1"/>
    </source>
</evidence>
<evidence type="ECO:0000256" key="2">
    <source>
        <dbReference type="ARBA" id="ARBA00023125"/>
    </source>
</evidence>